<dbReference type="SUPFAM" id="SSF53850">
    <property type="entry name" value="Periplasmic binding protein-like II"/>
    <property type="match status" value="1"/>
</dbReference>
<evidence type="ECO:0000256" key="2">
    <source>
        <dbReference type="ARBA" id="ARBA00010742"/>
    </source>
</evidence>
<dbReference type="SMART" id="SM00062">
    <property type="entry name" value="PBPb"/>
    <property type="match status" value="1"/>
</dbReference>
<dbReference type="PANTHER" id="PTHR30024:SF48">
    <property type="entry name" value="ABC TRANSPORTER SUBSTRATE-BINDING PROTEIN"/>
    <property type="match status" value="1"/>
</dbReference>
<sequence length="331" mass="35118">MKRRCLGALLIPFALLATACGGKDAQAHAGTTLDVGDQTGGDRAMLEASGELKNLPYKINWSTFSSGPLLLEAVNAKAIDLGWTGNTPPVFAAASGSKITVVGAMHSSVAGTAILVPQNSPLKSVQDLKGKKIAVMQGTTGHDLLLAALKRAGMSIHDVKVNYLQSAEAKTAFKRGDVDAWAAADPTTTQALDGDHARVLVSGQGLVNGLTFDVAAPSALADKGKSAAMKDYLQRLQRAREWVYQHPQQWAKVWSKDTGVPYKVALDAVQRTAGTTVRVAVDKAAVASEQKIVDEFANLKLLHHQVDFSTFVDTRFNAGLPPSTTPPHAFR</sequence>
<protein>
    <submittedName>
        <fullName evidence="7">ABC transporter substrate-binding protein</fullName>
    </submittedName>
</protein>
<evidence type="ECO:0000259" key="6">
    <source>
        <dbReference type="SMART" id="SM00062"/>
    </source>
</evidence>
<feature type="chain" id="PRO_5047359967" evidence="5">
    <location>
        <begin position="20"/>
        <end position="331"/>
    </location>
</feature>
<proteinExistence type="inferred from homology"/>
<organism evidence="7 8">
    <name type="scientific">Streptomyces lunalinharesii</name>
    <dbReference type="NCBI Taxonomy" id="333384"/>
    <lineage>
        <taxon>Bacteria</taxon>
        <taxon>Bacillati</taxon>
        <taxon>Actinomycetota</taxon>
        <taxon>Actinomycetes</taxon>
        <taxon>Kitasatosporales</taxon>
        <taxon>Streptomycetaceae</taxon>
        <taxon>Streptomyces</taxon>
    </lineage>
</organism>
<dbReference type="RefSeq" id="WP_344583312.1">
    <property type="nucleotide sequence ID" value="NZ_BAAARK010000038.1"/>
</dbReference>
<dbReference type="InterPro" id="IPR001638">
    <property type="entry name" value="Solute-binding_3/MltF_N"/>
</dbReference>
<comment type="similarity">
    <text evidence="2">Belongs to the bacterial solute-binding protein SsuA/TauA family.</text>
</comment>
<reference evidence="7 8" key="1">
    <citation type="journal article" date="2019" name="Int. J. Syst. Evol. Microbiol.">
        <title>The Global Catalogue of Microorganisms (GCM) 10K type strain sequencing project: providing services to taxonomists for standard genome sequencing and annotation.</title>
        <authorList>
            <consortium name="The Broad Institute Genomics Platform"/>
            <consortium name="The Broad Institute Genome Sequencing Center for Infectious Disease"/>
            <person name="Wu L."/>
            <person name="Ma J."/>
        </authorList>
    </citation>
    <scope>NUCLEOTIDE SEQUENCE [LARGE SCALE GENOMIC DNA]</scope>
    <source>
        <strain evidence="7 8">JCM 16374</strain>
    </source>
</reference>
<comment type="subcellular location">
    <subcellularLocation>
        <location evidence="1">Periplasm</location>
    </subcellularLocation>
</comment>
<feature type="domain" description="Solute-binding protein family 3/N-terminal" evidence="6">
    <location>
        <begin position="32"/>
        <end position="246"/>
    </location>
</feature>
<gene>
    <name evidence="7" type="ORF">GCM10009864_69620</name>
</gene>
<dbReference type="PROSITE" id="PS51257">
    <property type="entry name" value="PROKAR_LIPOPROTEIN"/>
    <property type="match status" value="1"/>
</dbReference>
<evidence type="ECO:0000256" key="1">
    <source>
        <dbReference type="ARBA" id="ARBA00004418"/>
    </source>
</evidence>
<dbReference type="CDD" id="cd13558">
    <property type="entry name" value="PBP2_SsuA_like_2"/>
    <property type="match status" value="1"/>
</dbReference>
<keyword evidence="3" id="KW-0813">Transport</keyword>
<evidence type="ECO:0000313" key="7">
    <source>
        <dbReference type="EMBL" id="GAA2686140.1"/>
    </source>
</evidence>
<dbReference type="Gene3D" id="3.40.190.10">
    <property type="entry name" value="Periplasmic binding protein-like II"/>
    <property type="match status" value="2"/>
</dbReference>
<evidence type="ECO:0000256" key="3">
    <source>
        <dbReference type="ARBA" id="ARBA00022448"/>
    </source>
</evidence>
<dbReference type="NCBIfam" id="TIGR01728">
    <property type="entry name" value="SsuA_fam"/>
    <property type="match status" value="1"/>
</dbReference>
<evidence type="ECO:0000256" key="5">
    <source>
        <dbReference type="SAM" id="SignalP"/>
    </source>
</evidence>
<name>A0ABN3SUV9_9ACTN</name>
<evidence type="ECO:0000256" key="4">
    <source>
        <dbReference type="ARBA" id="ARBA00022729"/>
    </source>
</evidence>
<evidence type="ECO:0000313" key="8">
    <source>
        <dbReference type="Proteomes" id="UP001500994"/>
    </source>
</evidence>
<accession>A0ABN3SUV9</accession>
<dbReference type="Proteomes" id="UP001500994">
    <property type="component" value="Unassembled WGS sequence"/>
</dbReference>
<dbReference type="EMBL" id="BAAARK010000038">
    <property type="protein sequence ID" value="GAA2686140.1"/>
    <property type="molecule type" value="Genomic_DNA"/>
</dbReference>
<dbReference type="InterPro" id="IPR015168">
    <property type="entry name" value="SsuA/THI5"/>
</dbReference>
<keyword evidence="4 5" id="KW-0732">Signal</keyword>
<dbReference type="PANTHER" id="PTHR30024">
    <property type="entry name" value="ALIPHATIC SULFONATES-BINDING PROTEIN-RELATED"/>
    <property type="match status" value="1"/>
</dbReference>
<feature type="signal peptide" evidence="5">
    <location>
        <begin position="1"/>
        <end position="19"/>
    </location>
</feature>
<dbReference type="Pfam" id="PF09084">
    <property type="entry name" value="NMT1"/>
    <property type="match status" value="1"/>
</dbReference>
<comment type="caution">
    <text evidence="7">The sequence shown here is derived from an EMBL/GenBank/DDBJ whole genome shotgun (WGS) entry which is preliminary data.</text>
</comment>
<dbReference type="InterPro" id="IPR010067">
    <property type="entry name" value="ABC_SsuA_sub-bd"/>
</dbReference>
<keyword evidence="8" id="KW-1185">Reference proteome</keyword>